<dbReference type="PROSITE" id="PS00688">
    <property type="entry name" value="SIGMA54_INTERACT_3"/>
    <property type="match status" value="1"/>
</dbReference>
<dbReference type="PROSITE" id="PS50112">
    <property type="entry name" value="PAS"/>
    <property type="match status" value="1"/>
</dbReference>
<dbReference type="STRING" id="1641875.XM53_16480"/>
<keyword evidence="15" id="KW-0808">Transferase</keyword>
<keyword evidence="4" id="KW-0547">Nucleotide-binding</keyword>
<evidence type="ECO:0000256" key="10">
    <source>
        <dbReference type="ARBA" id="ARBA00023163"/>
    </source>
</evidence>
<keyword evidence="15" id="KW-0418">Kinase</keyword>
<dbReference type="GO" id="GO:0000160">
    <property type="term" value="P:phosphorelay signal transduction system"/>
    <property type="evidence" value="ECO:0007669"/>
    <property type="project" value="UniProtKB-KW"/>
</dbReference>
<dbReference type="InterPro" id="IPR000700">
    <property type="entry name" value="PAS-assoc_C"/>
</dbReference>
<dbReference type="InterPro" id="IPR025944">
    <property type="entry name" value="Sigma_54_int_dom_CS"/>
</dbReference>
<proteinExistence type="predicted"/>
<keyword evidence="11" id="KW-0175">Coiled coil</keyword>
<dbReference type="AlphaFoldDB" id="A0A0T5NRL1"/>
<evidence type="ECO:0000313" key="16">
    <source>
        <dbReference type="Proteomes" id="UP000051295"/>
    </source>
</evidence>
<protein>
    <recommendedName>
        <fullName evidence="3">Nif-specific regulatory protein</fullName>
    </recommendedName>
</protein>
<sequence>MALANGAIDSFLTVLPKAALVLDTATDTIVARNDAAARLLELDPDDQPPMRFSTLLDRSLPRFIVFAEEVDHRGDSWTRDLSLVSARGRPVRCEILASRLTDPPGAMLLLLSDLDAFERRTAMTETAEMYRAGLTEWKRAERFFAELERENQLILNAAGEGIYGVNAEGKTTFVNRAAREMLGWTAEDLLGRNIHAIIHHHHLNGDVYPAHECKIYESFRYDKINRTDSEVFWRKDGKPIRVEYVSTPIYDQQVLVGAVVIFRDITERKENERKLQEALEEVRSLRDKLEQENAYLQEAISSERAHHDIVGTSSAIKQIRARIDLVAPTDATVLITGETGTGKALVASAVHKAGGRSRRAMIHFKCGSVSAEDVEAELLGQVRGAFPGSIRDKPGKLELAHGGTLFLDDISELPLGTQGRLLHALQSRSVTRLGDTRAKQLDVHVIAAMTDPPVEAVKSGKLREDLLFFLNVFPIECTPLRDRLEDLPLLVAHLLDVSCRRLNLPQPKVTERAMRQLMDYPWPGNIRELRNVLERAAIVSGGGKIVLELGAGRSGSGRDDTPMRTEAEMQQMIRDNILACLREAGGKVAGPGGAAELLGLQPTTLYSRLRRFRITEDEWKETA</sequence>
<evidence type="ECO:0000256" key="1">
    <source>
        <dbReference type="ARBA" id="ARBA00002167"/>
    </source>
</evidence>
<evidence type="ECO:0000256" key="5">
    <source>
        <dbReference type="ARBA" id="ARBA00022840"/>
    </source>
</evidence>
<dbReference type="RefSeq" id="WP_057795312.1">
    <property type="nucleotide sequence ID" value="NZ_LAXJ01000019.1"/>
</dbReference>
<reference evidence="15 16" key="1">
    <citation type="submission" date="2015-04" db="EMBL/GenBank/DDBJ databases">
        <title>The draft genome sequence of Roseovarius sp.R12b.</title>
        <authorList>
            <person name="Li G."/>
            <person name="Lai Q."/>
            <person name="Shao Z."/>
            <person name="Yan P."/>
        </authorList>
    </citation>
    <scope>NUCLEOTIDE SEQUENCE [LARGE SCALE GENOMIC DNA]</scope>
    <source>
        <strain evidence="15 16">R12B</strain>
    </source>
</reference>
<keyword evidence="16" id="KW-1185">Reference proteome</keyword>
<evidence type="ECO:0000259" key="12">
    <source>
        <dbReference type="PROSITE" id="PS50045"/>
    </source>
</evidence>
<name>A0A0T5NRL1_9RHOB</name>
<dbReference type="Pfam" id="PF00989">
    <property type="entry name" value="PAS"/>
    <property type="match status" value="1"/>
</dbReference>
<dbReference type="PANTHER" id="PTHR32071:SF117">
    <property type="entry name" value="PTS-DEPENDENT DIHYDROXYACETONE KINASE OPERON REGULATORY PROTEIN-RELATED"/>
    <property type="match status" value="1"/>
</dbReference>
<dbReference type="CDD" id="cd00130">
    <property type="entry name" value="PAS"/>
    <property type="match status" value="1"/>
</dbReference>
<keyword evidence="8" id="KW-0238">DNA-binding</keyword>
<dbReference type="PROSITE" id="PS00675">
    <property type="entry name" value="SIGMA54_INTERACT_1"/>
    <property type="match status" value="1"/>
</dbReference>
<dbReference type="Gene3D" id="1.10.10.60">
    <property type="entry name" value="Homeodomain-like"/>
    <property type="match status" value="1"/>
</dbReference>
<dbReference type="SMART" id="SM00091">
    <property type="entry name" value="PAS"/>
    <property type="match status" value="2"/>
</dbReference>
<feature type="domain" description="Sigma-54 factor interaction" evidence="12">
    <location>
        <begin position="309"/>
        <end position="538"/>
    </location>
</feature>
<evidence type="ECO:0000256" key="8">
    <source>
        <dbReference type="ARBA" id="ARBA00023125"/>
    </source>
</evidence>
<dbReference type="Gene3D" id="3.40.50.300">
    <property type="entry name" value="P-loop containing nucleotide triphosphate hydrolases"/>
    <property type="match status" value="1"/>
</dbReference>
<dbReference type="GO" id="GO:0005524">
    <property type="term" value="F:ATP binding"/>
    <property type="evidence" value="ECO:0007669"/>
    <property type="project" value="UniProtKB-KW"/>
</dbReference>
<dbReference type="Pfam" id="PF00158">
    <property type="entry name" value="Sigma54_activat"/>
    <property type="match status" value="1"/>
</dbReference>
<evidence type="ECO:0000256" key="11">
    <source>
        <dbReference type="SAM" id="Coils"/>
    </source>
</evidence>
<dbReference type="NCBIfam" id="TIGR00229">
    <property type="entry name" value="sensory_box"/>
    <property type="match status" value="1"/>
</dbReference>
<dbReference type="Pfam" id="PF25601">
    <property type="entry name" value="AAA_lid_14"/>
    <property type="match status" value="1"/>
</dbReference>
<keyword evidence="6" id="KW-0902">Two-component regulatory system</keyword>
<evidence type="ECO:0000259" key="13">
    <source>
        <dbReference type="PROSITE" id="PS50112"/>
    </source>
</evidence>
<dbReference type="SUPFAM" id="SSF52540">
    <property type="entry name" value="P-loop containing nucleoside triphosphate hydrolases"/>
    <property type="match status" value="1"/>
</dbReference>
<organism evidence="15 16">
    <name type="scientific">Roseovarius atlanticus</name>
    <dbReference type="NCBI Taxonomy" id="1641875"/>
    <lineage>
        <taxon>Bacteria</taxon>
        <taxon>Pseudomonadati</taxon>
        <taxon>Pseudomonadota</taxon>
        <taxon>Alphaproteobacteria</taxon>
        <taxon>Rhodobacterales</taxon>
        <taxon>Roseobacteraceae</taxon>
        <taxon>Roseovarius</taxon>
    </lineage>
</organism>
<evidence type="ECO:0000313" key="15">
    <source>
        <dbReference type="EMBL" id="KRS11557.1"/>
    </source>
</evidence>
<dbReference type="PANTHER" id="PTHR32071">
    <property type="entry name" value="TRANSCRIPTIONAL REGULATORY PROTEIN"/>
    <property type="match status" value="1"/>
</dbReference>
<dbReference type="InterPro" id="IPR000014">
    <property type="entry name" value="PAS"/>
</dbReference>
<evidence type="ECO:0000256" key="3">
    <source>
        <dbReference type="ARBA" id="ARBA00015308"/>
    </source>
</evidence>
<keyword evidence="9" id="KW-0010">Activator</keyword>
<accession>A0A0T5NRL1</accession>
<dbReference type="OrthoDB" id="9805953at2"/>
<dbReference type="InterPro" id="IPR027417">
    <property type="entry name" value="P-loop_NTPase"/>
</dbReference>
<dbReference type="GO" id="GO:0003677">
    <property type="term" value="F:DNA binding"/>
    <property type="evidence" value="ECO:0007669"/>
    <property type="project" value="UniProtKB-KW"/>
</dbReference>
<evidence type="ECO:0000256" key="7">
    <source>
        <dbReference type="ARBA" id="ARBA00023015"/>
    </source>
</evidence>
<dbReference type="InterPro" id="IPR002078">
    <property type="entry name" value="Sigma_54_int"/>
</dbReference>
<dbReference type="CDD" id="cd00009">
    <property type="entry name" value="AAA"/>
    <property type="match status" value="1"/>
</dbReference>
<evidence type="ECO:0000256" key="4">
    <source>
        <dbReference type="ARBA" id="ARBA00022741"/>
    </source>
</evidence>
<evidence type="ECO:0000256" key="6">
    <source>
        <dbReference type="ARBA" id="ARBA00023012"/>
    </source>
</evidence>
<feature type="coiled-coil region" evidence="11">
    <location>
        <begin position="268"/>
        <end position="299"/>
    </location>
</feature>
<comment type="subunit">
    <text evidence="2">Interacts with sigma-54.</text>
</comment>
<comment type="caution">
    <text evidence="15">The sequence shown here is derived from an EMBL/GenBank/DDBJ whole genome shotgun (WGS) entry which is preliminary data.</text>
</comment>
<dbReference type="InterPro" id="IPR013767">
    <property type="entry name" value="PAS_fold"/>
</dbReference>
<dbReference type="FunFam" id="3.40.50.300:FF:000006">
    <property type="entry name" value="DNA-binding transcriptional regulator NtrC"/>
    <property type="match status" value="1"/>
</dbReference>
<evidence type="ECO:0000259" key="14">
    <source>
        <dbReference type="PROSITE" id="PS50113"/>
    </source>
</evidence>
<evidence type="ECO:0000256" key="2">
    <source>
        <dbReference type="ARBA" id="ARBA00011135"/>
    </source>
</evidence>
<dbReference type="EMBL" id="LAXJ01000019">
    <property type="protein sequence ID" value="KRS11557.1"/>
    <property type="molecule type" value="Genomic_DNA"/>
</dbReference>
<dbReference type="PROSITE" id="PS50045">
    <property type="entry name" value="SIGMA54_INTERACT_4"/>
    <property type="match status" value="1"/>
</dbReference>
<dbReference type="InterPro" id="IPR058031">
    <property type="entry name" value="AAA_lid_NorR"/>
</dbReference>
<keyword evidence="5" id="KW-0067">ATP-binding</keyword>
<dbReference type="GO" id="GO:0016301">
    <property type="term" value="F:kinase activity"/>
    <property type="evidence" value="ECO:0007669"/>
    <property type="project" value="UniProtKB-KW"/>
</dbReference>
<dbReference type="Gene3D" id="1.10.8.60">
    <property type="match status" value="1"/>
</dbReference>
<feature type="domain" description="PAS" evidence="13">
    <location>
        <begin position="147"/>
        <end position="199"/>
    </location>
</feature>
<dbReference type="SUPFAM" id="SSF55785">
    <property type="entry name" value="PYP-like sensor domain (PAS domain)"/>
    <property type="match status" value="2"/>
</dbReference>
<dbReference type="Gene3D" id="3.30.450.20">
    <property type="entry name" value="PAS domain"/>
    <property type="match status" value="1"/>
</dbReference>
<comment type="function">
    <text evidence="1">Required for activation of most nif operons, which are directly involved in nitrogen fixation.</text>
</comment>
<dbReference type="GO" id="GO:0006355">
    <property type="term" value="P:regulation of DNA-templated transcription"/>
    <property type="evidence" value="ECO:0007669"/>
    <property type="project" value="InterPro"/>
</dbReference>
<dbReference type="InterPro" id="IPR035965">
    <property type="entry name" value="PAS-like_dom_sf"/>
</dbReference>
<dbReference type="PROSITE" id="PS50113">
    <property type="entry name" value="PAC"/>
    <property type="match status" value="1"/>
</dbReference>
<keyword evidence="7" id="KW-0805">Transcription regulation</keyword>
<dbReference type="InterPro" id="IPR025662">
    <property type="entry name" value="Sigma_54_int_dom_ATP-bd_1"/>
</dbReference>
<keyword evidence="10" id="KW-0804">Transcription</keyword>
<dbReference type="PATRIC" id="fig|1641875.4.peg.1117"/>
<evidence type="ECO:0000256" key="9">
    <source>
        <dbReference type="ARBA" id="ARBA00023159"/>
    </source>
</evidence>
<gene>
    <name evidence="15" type="ORF">XM53_16480</name>
</gene>
<feature type="domain" description="PAC" evidence="14">
    <location>
        <begin position="225"/>
        <end position="277"/>
    </location>
</feature>
<dbReference type="Proteomes" id="UP000051295">
    <property type="component" value="Unassembled WGS sequence"/>
</dbReference>